<dbReference type="OMA" id="NTYETAR"/>
<dbReference type="InParanoid" id="D3BQU5"/>
<sequence length="171" mass="19329">MTKPVYATKPTNPEKSSLARGTNLRVHFKNTRETAAAIKGMYIKRAQTYLWNVLKHKEAIPFRRYKYGCGRTAQAKNLGGVTQARWPKKSVEHVLSLLKNAVANAEAKQLDVDKMVVSHIQVQRAQKQRRRTYRAHGRINPYMCSPSSVELILTEVESKVPLPSSKSVVKA</sequence>
<dbReference type="PANTHER" id="PTHR11593:SF10">
    <property type="entry name" value="60S RIBOSOMAL PROTEIN L17"/>
    <property type="match status" value="1"/>
</dbReference>
<dbReference type="GO" id="GO:0022625">
    <property type="term" value="C:cytosolic large ribosomal subunit"/>
    <property type="evidence" value="ECO:0007669"/>
    <property type="project" value="TreeGrafter"/>
</dbReference>
<dbReference type="FunCoup" id="D3BQU5">
    <property type="interactions" value="427"/>
</dbReference>
<evidence type="ECO:0000313" key="6">
    <source>
        <dbReference type="Proteomes" id="UP000001396"/>
    </source>
</evidence>
<dbReference type="AlphaFoldDB" id="D3BQU5"/>
<dbReference type="InterPro" id="IPR005721">
    <property type="entry name" value="Ribosomal_uL22_euk/arc"/>
</dbReference>
<protein>
    <submittedName>
        <fullName evidence="5">S60 ribosomal protein L17</fullName>
    </submittedName>
</protein>
<keyword evidence="2 4" id="KW-0689">Ribosomal protein</keyword>
<proteinExistence type="inferred from homology"/>
<keyword evidence="3 4" id="KW-0687">Ribonucleoprotein</keyword>
<keyword evidence="6" id="KW-1185">Reference proteome</keyword>
<accession>D3BQU5</accession>
<dbReference type="InterPro" id="IPR001063">
    <property type="entry name" value="Ribosomal_uL22"/>
</dbReference>
<gene>
    <name evidence="5" type="primary">rpl17</name>
    <name evidence="5" type="ORF">PPL_10283</name>
</gene>
<dbReference type="RefSeq" id="XP_020428647.1">
    <property type="nucleotide sequence ID" value="XM_020581062.1"/>
</dbReference>
<dbReference type="GO" id="GO:0002181">
    <property type="term" value="P:cytoplasmic translation"/>
    <property type="evidence" value="ECO:0007669"/>
    <property type="project" value="TreeGrafter"/>
</dbReference>
<dbReference type="GO" id="GO:0003735">
    <property type="term" value="F:structural constituent of ribosome"/>
    <property type="evidence" value="ECO:0007669"/>
    <property type="project" value="InterPro"/>
</dbReference>
<dbReference type="SUPFAM" id="SSF54843">
    <property type="entry name" value="Ribosomal protein L22"/>
    <property type="match status" value="1"/>
</dbReference>
<comment type="similarity">
    <text evidence="1 4">Belongs to the universal ribosomal protein uL22 family.</text>
</comment>
<dbReference type="PANTHER" id="PTHR11593">
    <property type="entry name" value="60S RIBOSOMAL PROTEIN L17"/>
    <property type="match status" value="1"/>
</dbReference>
<dbReference type="NCBIfam" id="TIGR01038">
    <property type="entry name" value="uL22_arch_euk"/>
    <property type="match status" value="1"/>
</dbReference>
<evidence type="ECO:0000313" key="5">
    <source>
        <dbReference type="EMBL" id="EFA76515.1"/>
    </source>
</evidence>
<comment type="caution">
    <text evidence="5">The sequence shown here is derived from an EMBL/GenBank/DDBJ whole genome shotgun (WGS) entry which is preliminary data.</text>
</comment>
<evidence type="ECO:0000256" key="4">
    <source>
        <dbReference type="RuleBase" id="RU004005"/>
    </source>
</evidence>
<evidence type="ECO:0000256" key="3">
    <source>
        <dbReference type="ARBA" id="ARBA00023274"/>
    </source>
</evidence>
<organism evidence="5 6">
    <name type="scientific">Heterostelium pallidum (strain ATCC 26659 / Pp 5 / PN500)</name>
    <name type="common">Cellular slime mold</name>
    <name type="synonym">Polysphondylium pallidum</name>
    <dbReference type="NCBI Taxonomy" id="670386"/>
    <lineage>
        <taxon>Eukaryota</taxon>
        <taxon>Amoebozoa</taxon>
        <taxon>Evosea</taxon>
        <taxon>Eumycetozoa</taxon>
        <taxon>Dictyostelia</taxon>
        <taxon>Acytosteliales</taxon>
        <taxon>Acytosteliaceae</taxon>
        <taxon>Heterostelium</taxon>
    </lineage>
</organism>
<dbReference type="Pfam" id="PF00237">
    <property type="entry name" value="Ribosomal_L22"/>
    <property type="match status" value="1"/>
</dbReference>
<dbReference type="CDD" id="cd00336">
    <property type="entry name" value="Ribosomal_L22"/>
    <property type="match status" value="1"/>
</dbReference>
<dbReference type="STRING" id="670386.D3BQU5"/>
<dbReference type="GeneID" id="31365754"/>
<reference evidence="5 6" key="1">
    <citation type="journal article" date="2011" name="Genome Res.">
        <title>Phylogeny-wide analysis of social amoeba genomes highlights ancient origins for complex intercellular communication.</title>
        <authorList>
            <person name="Heidel A.J."/>
            <person name="Lawal H.M."/>
            <person name="Felder M."/>
            <person name="Schilde C."/>
            <person name="Helps N.R."/>
            <person name="Tunggal B."/>
            <person name="Rivero F."/>
            <person name="John U."/>
            <person name="Schleicher M."/>
            <person name="Eichinger L."/>
            <person name="Platzer M."/>
            <person name="Noegel A.A."/>
            <person name="Schaap P."/>
            <person name="Gloeckner G."/>
        </authorList>
    </citation>
    <scope>NUCLEOTIDE SEQUENCE [LARGE SCALE GENOMIC DNA]</scope>
    <source>
        <strain evidence="6">ATCC 26659 / Pp 5 / PN500</strain>
    </source>
</reference>
<dbReference type="Gene3D" id="3.90.470.10">
    <property type="entry name" value="Ribosomal protein L22/L17"/>
    <property type="match status" value="1"/>
</dbReference>
<dbReference type="InterPro" id="IPR036394">
    <property type="entry name" value="Ribosomal_uL22_sf"/>
</dbReference>
<name>D3BQU5_HETP5</name>
<evidence type="ECO:0000256" key="2">
    <source>
        <dbReference type="ARBA" id="ARBA00022980"/>
    </source>
</evidence>
<evidence type="ECO:0000256" key="1">
    <source>
        <dbReference type="ARBA" id="ARBA00009451"/>
    </source>
</evidence>
<dbReference type="Proteomes" id="UP000001396">
    <property type="component" value="Unassembled WGS sequence"/>
</dbReference>
<dbReference type="EMBL" id="ADBJ01000047">
    <property type="protein sequence ID" value="EFA76515.1"/>
    <property type="molecule type" value="Genomic_DNA"/>
</dbReference>